<dbReference type="EMBL" id="BKCJ010007756">
    <property type="protein sequence ID" value="GEU78853.1"/>
    <property type="molecule type" value="Genomic_DNA"/>
</dbReference>
<comment type="caution">
    <text evidence="2">The sequence shown here is derived from an EMBL/GenBank/DDBJ whole genome shotgun (WGS) entry which is preliminary data.</text>
</comment>
<proteinExistence type="predicted"/>
<evidence type="ECO:0000256" key="1">
    <source>
        <dbReference type="SAM" id="MobiDB-lite"/>
    </source>
</evidence>
<gene>
    <name evidence="2" type="ORF">Tci_050831</name>
</gene>
<evidence type="ECO:0008006" key="3">
    <source>
        <dbReference type="Google" id="ProtNLM"/>
    </source>
</evidence>
<sequence>MEPKVTLSSCLDLDEQDMQQMLKRTKILKDNRRKVNTSKALDASLVDIESSGTESKEQDTSSRSRNDSHADDADIRPIYDEDPMAEFAKLSILGKSVLQPHRNQAVVRQPTAFKFKRPRLSKPRFSSQVDVNNDLPKPVTTHYFPRQKEYAFAKLHQMIAPSSSSSKLRIHKHNNEPSSLKLVPKVVPLADTTALSKQELDHLFGPLYDEFFNAGTSSVNKSSSPTDNSKQQDTPPSTTA</sequence>
<organism evidence="2">
    <name type="scientific">Tanacetum cinerariifolium</name>
    <name type="common">Dalmatian daisy</name>
    <name type="synonym">Chrysanthemum cinerariifolium</name>
    <dbReference type="NCBI Taxonomy" id="118510"/>
    <lineage>
        <taxon>Eukaryota</taxon>
        <taxon>Viridiplantae</taxon>
        <taxon>Streptophyta</taxon>
        <taxon>Embryophyta</taxon>
        <taxon>Tracheophyta</taxon>
        <taxon>Spermatophyta</taxon>
        <taxon>Magnoliopsida</taxon>
        <taxon>eudicotyledons</taxon>
        <taxon>Gunneridae</taxon>
        <taxon>Pentapetalae</taxon>
        <taxon>asterids</taxon>
        <taxon>campanulids</taxon>
        <taxon>Asterales</taxon>
        <taxon>Asteraceae</taxon>
        <taxon>Asteroideae</taxon>
        <taxon>Anthemideae</taxon>
        <taxon>Anthemidinae</taxon>
        <taxon>Tanacetum</taxon>
    </lineage>
</organism>
<accession>A0A6L2MY77</accession>
<dbReference type="AlphaFoldDB" id="A0A6L2MY77"/>
<evidence type="ECO:0000313" key="2">
    <source>
        <dbReference type="EMBL" id="GEU78853.1"/>
    </source>
</evidence>
<protein>
    <recommendedName>
        <fullName evidence="3">Reverse transcriptase domain-containing protein</fullName>
    </recommendedName>
</protein>
<feature type="region of interest" description="Disordered" evidence="1">
    <location>
        <begin position="215"/>
        <end position="240"/>
    </location>
</feature>
<feature type="region of interest" description="Disordered" evidence="1">
    <location>
        <begin position="39"/>
        <end position="75"/>
    </location>
</feature>
<name>A0A6L2MY77_TANCI</name>
<feature type="compositionally biased region" description="Basic and acidic residues" evidence="1">
    <location>
        <begin position="54"/>
        <end position="75"/>
    </location>
</feature>
<reference evidence="2" key="1">
    <citation type="journal article" date="2019" name="Sci. Rep.">
        <title>Draft genome of Tanacetum cinerariifolium, the natural source of mosquito coil.</title>
        <authorList>
            <person name="Yamashiro T."/>
            <person name="Shiraishi A."/>
            <person name="Satake H."/>
            <person name="Nakayama K."/>
        </authorList>
    </citation>
    <scope>NUCLEOTIDE SEQUENCE</scope>
</reference>